<reference evidence="1" key="1">
    <citation type="submission" date="2022-06" db="EMBL/GenBank/DDBJ databases">
        <title>Genomic Encyclopedia of Archaeal and Bacterial Type Strains, Phase II (KMG-II): from individual species to whole genera.</title>
        <authorList>
            <person name="Goeker M."/>
        </authorList>
    </citation>
    <scope>NUCLEOTIDE SEQUENCE</scope>
    <source>
        <strain evidence="1">DSM 43935</strain>
    </source>
</reference>
<organism evidence="1 2">
    <name type="scientific">Goodfellowiella coeruleoviolacea</name>
    <dbReference type="NCBI Taxonomy" id="334858"/>
    <lineage>
        <taxon>Bacteria</taxon>
        <taxon>Bacillati</taxon>
        <taxon>Actinomycetota</taxon>
        <taxon>Actinomycetes</taxon>
        <taxon>Pseudonocardiales</taxon>
        <taxon>Pseudonocardiaceae</taxon>
        <taxon>Goodfellowiella</taxon>
    </lineage>
</organism>
<comment type="caution">
    <text evidence="1">The sequence shown here is derived from an EMBL/GenBank/DDBJ whole genome shotgun (WGS) entry which is preliminary data.</text>
</comment>
<dbReference type="RefSeq" id="WP_253771527.1">
    <property type="nucleotide sequence ID" value="NZ_JAMTCK010000006.1"/>
</dbReference>
<sequence length="77" mass="8067">MRQIAAFVAAAALLGVATGVFLATGTFDRIDGWINVVGQRVTAAAADALPDLPAPATLVAWGRQNLAEAAQDWFTRQ</sequence>
<accession>A0AAE3GD08</accession>
<evidence type="ECO:0000313" key="2">
    <source>
        <dbReference type="Proteomes" id="UP001206128"/>
    </source>
</evidence>
<keyword evidence="2" id="KW-1185">Reference proteome</keyword>
<name>A0AAE3GD08_9PSEU</name>
<evidence type="ECO:0000313" key="1">
    <source>
        <dbReference type="EMBL" id="MCP2166046.1"/>
    </source>
</evidence>
<proteinExistence type="predicted"/>
<protein>
    <submittedName>
        <fullName evidence="1">Uncharacterized protein</fullName>
    </submittedName>
</protein>
<gene>
    <name evidence="1" type="ORF">LX83_002905</name>
</gene>
<dbReference type="EMBL" id="JAMTCK010000006">
    <property type="protein sequence ID" value="MCP2166046.1"/>
    <property type="molecule type" value="Genomic_DNA"/>
</dbReference>
<dbReference type="AlphaFoldDB" id="A0AAE3GD08"/>
<dbReference type="Proteomes" id="UP001206128">
    <property type="component" value="Unassembled WGS sequence"/>
</dbReference>